<protein>
    <submittedName>
        <fullName evidence="1">Uncharacterized protein</fullName>
    </submittedName>
</protein>
<dbReference type="Proteomes" id="UP000261082">
    <property type="component" value="Unassembled WGS sequence"/>
</dbReference>
<gene>
    <name evidence="1" type="ORF">DZ858_13095</name>
</gene>
<name>A0A3E1Q7S1_9FLAO</name>
<comment type="caution">
    <text evidence="1">The sequence shown here is derived from an EMBL/GenBank/DDBJ whole genome shotgun (WGS) entry which is preliminary data.</text>
</comment>
<accession>A0A3E1Q7S1</accession>
<proteinExistence type="predicted"/>
<evidence type="ECO:0000313" key="1">
    <source>
        <dbReference type="EMBL" id="RFN58164.1"/>
    </source>
</evidence>
<keyword evidence="2" id="KW-1185">Reference proteome</keyword>
<dbReference type="EMBL" id="QVID01000002">
    <property type="protein sequence ID" value="RFN58164.1"/>
    <property type="molecule type" value="Genomic_DNA"/>
</dbReference>
<sequence length="130" mass="15034">MAYSQDCPEPTEEKYINVLGFSFTDEYVECPVIIEAEYLKVGYLKKYNKPRKFKKKFYFQCLPIGGKLKPAPITNEMSGDIFVIDKEMAHMVVGLEKGDKIKVTGTKFIHTYFGKELSTFFNVQHVEKVE</sequence>
<organism evidence="1 2">
    <name type="scientific">Marixanthomonas ophiurae</name>
    <dbReference type="NCBI Taxonomy" id="387659"/>
    <lineage>
        <taxon>Bacteria</taxon>
        <taxon>Pseudomonadati</taxon>
        <taxon>Bacteroidota</taxon>
        <taxon>Flavobacteriia</taxon>
        <taxon>Flavobacteriales</taxon>
        <taxon>Flavobacteriaceae</taxon>
        <taxon>Marixanthomonas</taxon>
    </lineage>
</organism>
<evidence type="ECO:0000313" key="2">
    <source>
        <dbReference type="Proteomes" id="UP000261082"/>
    </source>
</evidence>
<dbReference type="AlphaFoldDB" id="A0A3E1Q7S1"/>
<reference evidence="1 2" key="1">
    <citation type="journal article" date="2007" name="Int. J. Syst. Evol. Microbiol.">
        <title>Marixanthomonas ophiurae gen. nov., sp. nov., a marine bacterium of the family Flavobacteriaceae isolated from a deep-sea brittle star.</title>
        <authorList>
            <person name="Romanenko L.A."/>
            <person name="Uchino M."/>
            <person name="Frolova G.M."/>
            <person name="Mikhailov V.V."/>
        </authorList>
    </citation>
    <scope>NUCLEOTIDE SEQUENCE [LARGE SCALE GENOMIC DNA]</scope>
    <source>
        <strain evidence="1 2">KMM 3046</strain>
    </source>
</reference>